<feature type="transmembrane region" description="Helical" evidence="8">
    <location>
        <begin position="202"/>
        <end position="220"/>
    </location>
</feature>
<evidence type="ECO:0000256" key="3">
    <source>
        <dbReference type="ARBA" id="ARBA00022448"/>
    </source>
</evidence>
<protein>
    <submittedName>
        <fullName evidence="9">FecCD family ABC transporter permease</fullName>
    </submittedName>
</protein>
<dbReference type="PROSITE" id="PS51257">
    <property type="entry name" value="PROKAR_LIPOPROTEIN"/>
    <property type="match status" value="1"/>
</dbReference>
<organism evidence="9 10">
    <name type="scientific">Deinococcus oregonensis</name>
    <dbReference type="NCBI Taxonomy" id="1805970"/>
    <lineage>
        <taxon>Bacteria</taxon>
        <taxon>Thermotogati</taxon>
        <taxon>Deinococcota</taxon>
        <taxon>Deinococci</taxon>
        <taxon>Deinococcales</taxon>
        <taxon>Deinococcaceae</taxon>
        <taxon>Deinococcus</taxon>
    </lineage>
</organism>
<dbReference type="Pfam" id="PF01032">
    <property type="entry name" value="FecCD"/>
    <property type="match status" value="1"/>
</dbReference>
<keyword evidence="3" id="KW-0813">Transport</keyword>
<feature type="transmembrane region" description="Helical" evidence="8">
    <location>
        <begin position="156"/>
        <end position="176"/>
    </location>
</feature>
<comment type="subcellular location">
    <subcellularLocation>
        <location evidence="1">Cell membrane</location>
        <topology evidence="1">Multi-pass membrane protein</topology>
    </subcellularLocation>
</comment>
<keyword evidence="7 8" id="KW-0472">Membrane</keyword>
<comment type="similarity">
    <text evidence="2">Belongs to the binding-protein-dependent transport system permease family. FecCD subfamily.</text>
</comment>
<evidence type="ECO:0000256" key="6">
    <source>
        <dbReference type="ARBA" id="ARBA00022989"/>
    </source>
</evidence>
<keyword evidence="10" id="KW-1185">Reference proteome</keyword>
<name>A0ABV6B6W9_9DEIO</name>
<reference evidence="9 10" key="1">
    <citation type="submission" date="2024-09" db="EMBL/GenBank/DDBJ databases">
        <authorList>
            <person name="Sun Q."/>
            <person name="Mori K."/>
        </authorList>
    </citation>
    <scope>NUCLEOTIDE SEQUENCE [LARGE SCALE GENOMIC DNA]</scope>
    <source>
        <strain evidence="9 10">JCM 13503</strain>
    </source>
</reference>
<sequence>MPFRPNAAPRRVWPVVVWYILAAALLACAVAASLAYGALNLNPSRALGLLLRPDDSSDSLVVWSLRFPRTVAAMLAGAGLAVSGALLQGVTRNPLADPGILGVEAGAALAMLIGIVFLPNLGVWGVPLAFAGGLAAAGLTLAFASRVGLTPVRLALSGVAVAALCSALTRAVQLLFEERAQGALFALSGSVAGRTWEQVGQAAPWLLAALVLALLSARRVNVLALGEDVARGLGVNTRRDLLLVSVLGVLLAASAVSLVGPIGYVGLIVPHLTRTLLGTDHRLTLPLTALLGAALVVLADIAARLIDRPAETPVGLLIAALGTPFFIWLARRQKG</sequence>
<proteinExistence type="inferred from homology"/>
<dbReference type="InterPro" id="IPR000522">
    <property type="entry name" value="ABC_transptr_permease_BtuC"/>
</dbReference>
<evidence type="ECO:0000256" key="4">
    <source>
        <dbReference type="ARBA" id="ARBA00022475"/>
    </source>
</evidence>
<dbReference type="SUPFAM" id="SSF81345">
    <property type="entry name" value="ABC transporter involved in vitamin B12 uptake, BtuC"/>
    <property type="match status" value="1"/>
</dbReference>
<feature type="transmembrane region" description="Helical" evidence="8">
    <location>
        <begin position="12"/>
        <end position="39"/>
    </location>
</feature>
<dbReference type="CDD" id="cd06550">
    <property type="entry name" value="TM_ABC_iron-siderophores_like"/>
    <property type="match status" value="1"/>
</dbReference>
<feature type="transmembrane region" description="Helical" evidence="8">
    <location>
        <begin position="99"/>
        <end position="118"/>
    </location>
</feature>
<feature type="transmembrane region" description="Helical" evidence="8">
    <location>
        <begin position="67"/>
        <end position="87"/>
    </location>
</feature>
<dbReference type="PANTHER" id="PTHR30472">
    <property type="entry name" value="FERRIC ENTEROBACTIN TRANSPORT SYSTEM PERMEASE PROTEIN"/>
    <property type="match status" value="1"/>
</dbReference>
<evidence type="ECO:0000313" key="10">
    <source>
        <dbReference type="Proteomes" id="UP001589733"/>
    </source>
</evidence>
<comment type="caution">
    <text evidence="9">The sequence shown here is derived from an EMBL/GenBank/DDBJ whole genome shotgun (WGS) entry which is preliminary data.</text>
</comment>
<dbReference type="EMBL" id="JBHLYR010000063">
    <property type="protein sequence ID" value="MFB9994616.1"/>
    <property type="molecule type" value="Genomic_DNA"/>
</dbReference>
<feature type="transmembrane region" description="Helical" evidence="8">
    <location>
        <begin position="124"/>
        <end position="144"/>
    </location>
</feature>
<dbReference type="PANTHER" id="PTHR30472:SF1">
    <property type="entry name" value="FE(3+) DICITRATE TRANSPORT SYSTEM PERMEASE PROTEIN FECC-RELATED"/>
    <property type="match status" value="1"/>
</dbReference>
<evidence type="ECO:0000256" key="5">
    <source>
        <dbReference type="ARBA" id="ARBA00022692"/>
    </source>
</evidence>
<feature type="transmembrane region" description="Helical" evidence="8">
    <location>
        <begin position="283"/>
        <end position="302"/>
    </location>
</feature>
<feature type="transmembrane region" description="Helical" evidence="8">
    <location>
        <begin position="314"/>
        <end position="330"/>
    </location>
</feature>
<dbReference type="RefSeq" id="WP_380015997.1">
    <property type="nucleotide sequence ID" value="NZ_JBHLYR010000063.1"/>
</dbReference>
<evidence type="ECO:0000256" key="7">
    <source>
        <dbReference type="ARBA" id="ARBA00023136"/>
    </source>
</evidence>
<evidence type="ECO:0000256" key="1">
    <source>
        <dbReference type="ARBA" id="ARBA00004651"/>
    </source>
</evidence>
<keyword evidence="5 8" id="KW-0812">Transmembrane</keyword>
<accession>A0ABV6B6W9</accession>
<evidence type="ECO:0000256" key="2">
    <source>
        <dbReference type="ARBA" id="ARBA00007935"/>
    </source>
</evidence>
<dbReference type="InterPro" id="IPR037294">
    <property type="entry name" value="ABC_BtuC-like"/>
</dbReference>
<dbReference type="Proteomes" id="UP001589733">
    <property type="component" value="Unassembled WGS sequence"/>
</dbReference>
<keyword evidence="6 8" id="KW-1133">Transmembrane helix</keyword>
<keyword evidence="4" id="KW-1003">Cell membrane</keyword>
<gene>
    <name evidence="9" type="ORF">ACFFLM_21895</name>
</gene>
<feature type="transmembrane region" description="Helical" evidence="8">
    <location>
        <begin position="241"/>
        <end position="263"/>
    </location>
</feature>
<evidence type="ECO:0000313" key="9">
    <source>
        <dbReference type="EMBL" id="MFB9994616.1"/>
    </source>
</evidence>
<evidence type="ECO:0000256" key="8">
    <source>
        <dbReference type="SAM" id="Phobius"/>
    </source>
</evidence>
<dbReference type="Gene3D" id="1.10.3470.10">
    <property type="entry name" value="ABC transporter involved in vitamin B12 uptake, BtuC"/>
    <property type="match status" value="1"/>
</dbReference>